<evidence type="ECO:0000256" key="1">
    <source>
        <dbReference type="SAM" id="MobiDB-lite"/>
    </source>
</evidence>
<dbReference type="Proteomes" id="UP001497512">
    <property type="component" value="Chromosome 19"/>
</dbReference>
<gene>
    <name evidence="2" type="ORF">CSSPTR1EN2_LOCUS11398</name>
</gene>
<dbReference type="EMBL" id="OZ019911">
    <property type="protein sequence ID" value="CAK9212761.1"/>
    <property type="molecule type" value="Genomic_DNA"/>
</dbReference>
<proteinExistence type="predicted"/>
<sequence>MQPISYNIKRISTKKKAHLVARRVYRIFKTGSAAAADRQRQTDLERRRVKTRRDAATTKPDDDAAAAAAFLLAAEHQEREKKGSALVPRFGTSFRGLHLPFLGLFRGLSRLGISNAR</sequence>
<name>A0ABP0U586_9BRYO</name>
<feature type="region of interest" description="Disordered" evidence="1">
    <location>
        <begin position="33"/>
        <end position="62"/>
    </location>
</feature>
<feature type="compositionally biased region" description="Basic and acidic residues" evidence="1">
    <location>
        <begin position="37"/>
        <end position="62"/>
    </location>
</feature>
<reference evidence="2" key="1">
    <citation type="submission" date="2024-02" db="EMBL/GenBank/DDBJ databases">
        <authorList>
            <consortium name="ELIXIR-Norway"/>
            <consortium name="Elixir Norway"/>
        </authorList>
    </citation>
    <scope>NUCLEOTIDE SEQUENCE</scope>
</reference>
<accession>A0ABP0U586</accession>
<keyword evidence="3" id="KW-1185">Reference proteome</keyword>
<evidence type="ECO:0000313" key="2">
    <source>
        <dbReference type="EMBL" id="CAK9212761.1"/>
    </source>
</evidence>
<organism evidence="2 3">
    <name type="scientific">Sphagnum troendelagicum</name>
    <dbReference type="NCBI Taxonomy" id="128251"/>
    <lineage>
        <taxon>Eukaryota</taxon>
        <taxon>Viridiplantae</taxon>
        <taxon>Streptophyta</taxon>
        <taxon>Embryophyta</taxon>
        <taxon>Bryophyta</taxon>
        <taxon>Sphagnophytina</taxon>
        <taxon>Sphagnopsida</taxon>
        <taxon>Sphagnales</taxon>
        <taxon>Sphagnaceae</taxon>
        <taxon>Sphagnum</taxon>
    </lineage>
</organism>
<protein>
    <submittedName>
        <fullName evidence="2">Uncharacterized protein</fullName>
    </submittedName>
</protein>
<evidence type="ECO:0000313" key="3">
    <source>
        <dbReference type="Proteomes" id="UP001497512"/>
    </source>
</evidence>